<protein>
    <submittedName>
        <fullName evidence="4">Cyclin-dependent protein kinase inhibitor SMR3</fullName>
    </submittedName>
</protein>
<evidence type="ECO:0000256" key="2">
    <source>
        <dbReference type="ARBA" id="ARBA00023306"/>
    </source>
</evidence>
<feature type="region of interest" description="Disordered" evidence="3">
    <location>
        <begin position="35"/>
        <end position="112"/>
    </location>
</feature>
<sequence>MCSVDQLSFLGMSSNSEKFVIKQGQEDKEIEFEISKREFQDKFHQEEANRDHDDEKSGAVDSPVKDVVEEDDGFKTPTSLDHKIPVEIECPPAPRKPKPSRKRKASSPLVSNRPRLVRLLDLSFTTG</sequence>
<dbReference type="GO" id="GO:0004860">
    <property type="term" value="F:protein kinase inhibitor activity"/>
    <property type="evidence" value="ECO:0007669"/>
    <property type="project" value="UniProtKB-KW"/>
</dbReference>
<keyword evidence="5" id="KW-1185">Reference proteome</keyword>
<dbReference type="OrthoDB" id="1933617at2759"/>
<gene>
    <name evidence="4" type="ORF">HS088_TW13G00043</name>
</gene>
<dbReference type="PANTHER" id="PTHR33142">
    <property type="entry name" value="CYCLIN-DEPENDENT PROTEIN KINASE INHIBITOR SMR13"/>
    <property type="match status" value="1"/>
</dbReference>
<accession>A0A7J7CSS6</accession>
<comment type="caution">
    <text evidence="4">The sequence shown here is derived from an EMBL/GenBank/DDBJ whole genome shotgun (WGS) entry which is preliminary data.</text>
</comment>
<evidence type="ECO:0000313" key="5">
    <source>
        <dbReference type="Proteomes" id="UP000593562"/>
    </source>
</evidence>
<dbReference type="Proteomes" id="UP000593562">
    <property type="component" value="Unassembled WGS sequence"/>
</dbReference>
<evidence type="ECO:0000256" key="1">
    <source>
        <dbReference type="ARBA" id="ARBA00023013"/>
    </source>
</evidence>
<keyword evidence="2" id="KW-0131">Cell cycle</keyword>
<proteinExistence type="predicted"/>
<dbReference type="AlphaFoldDB" id="A0A7J7CSS6"/>
<evidence type="ECO:0000313" key="4">
    <source>
        <dbReference type="EMBL" id="KAF5737165.1"/>
    </source>
</evidence>
<dbReference type="InParanoid" id="A0A7J7CSS6"/>
<reference evidence="4 5" key="1">
    <citation type="journal article" date="2020" name="Nat. Commun.">
        <title>Genome of Tripterygium wilfordii and identification of cytochrome P450 involved in triptolide biosynthesis.</title>
        <authorList>
            <person name="Tu L."/>
            <person name="Su P."/>
            <person name="Zhang Z."/>
            <person name="Gao L."/>
            <person name="Wang J."/>
            <person name="Hu T."/>
            <person name="Zhou J."/>
            <person name="Zhang Y."/>
            <person name="Zhao Y."/>
            <person name="Liu Y."/>
            <person name="Song Y."/>
            <person name="Tong Y."/>
            <person name="Lu Y."/>
            <person name="Yang J."/>
            <person name="Xu C."/>
            <person name="Jia M."/>
            <person name="Peters R.J."/>
            <person name="Huang L."/>
            <person name="Gao W."/>
        </authorList>
    </citation>
    <scope>NUCLEOTIDE SEQUENCE [LARGE SCALE GENOMIC DNA]</scope>
    <source>
        <strain evidence="5">cv. XIE 37</strain>
        <tissue evidence="4">Leaf</tissue>
    </source>
</reference>
<evidence type="ECO:0000256" key="3">
    <source>
        <dbReference type="SAM" id="MobiDB-lite"/>
    </source>
</evidence>
<feature type="compositionally biased region" description="Basic and acidic residues" evidence="3">
    <location>
        <begin position="35"/>
        <end position="67"/>
    </location>
</feature>
<name>A0A7J7CSS6_TRIWF</name>
<dbReference type="EMBL" id="JAAARO010000013">
    <property type="protein sequence ID" value="KAF5737165.1"/>
    <property type="molecule type" value="Genomic_DNA"/>
</dbReference>
<organism evidence="4 5">
    <name type="scientific">Tripterygium wilfordii</name>
    <name type="common">Thunder God vine</name>
    <dbReference type="NCBI Taxonomy" id="458696"/>
    <lineage>
        <taxon>Eukaryota</taxon>
        <taxon>Viridiplantae</taxon>
        <taxon>Streptophyta</taxon>
        <taxon>Embryophyta</taxon>
        <taxon>Tracheophyta</taxon>
        <taxon>Spermatophyta</taxon>
        <taxon>Magnoliopsida</taxon>
        <taxon>eudicotyledons</taxon>
        <taxon>Gunneridae</taxon>
        <taxon>Pentapetalae</taxon>
        <taxon>rosids</taxon>
        <taxon>fabids</taxon>
        <taxon>Celastrales</taxon>
        <taxon>Celastraceae</taxon>
        <taxon>Tripterygium</taxon>
    </lineage>
</organism>
<feature type="compositionally biased region" description="Basic residues" evidence="3">
    <location>
        <begin position="95"/>
        <end position="105"/>
    </location>
</feature>
<dbReference type="GO" id="GO:0005634">
    <property type="term" value="C:nucleus"/>
    <property type="evidence" value="ECO:0007669"/>
    <property type="project" value="TreeGrafter"/>
</dbReference>
<dbReference type="InterPro" id="IPR040389">
    <property type="entry name" value="SMR"/>
</dbReference>
<dbReference type="PANTHER" id="PTHR33142:SF65">
    <property type="entry name" value="CYCLIN-DEPENDENT PROTEIN KINASE INHIBITOR SMR2-LIKE"/>
    <property type="match status" value="1"/>
</dbReference>
<dbReference type="GO" id="GO:0032875">
    <property type="term" value="P:regulation of DNA endoreduplication"/>
    <property type="evidence" value="ECO:0007669"/>
    <property type="project" value="InterPro"/>
</dbReference>
<keyword evidence="1" id="KW-0649">Protein kinase inhibitor</keyword>